<feature type="domain" description="DUF6538" evidence="1">
    <location>
        <begin position="4"/>
        <end position="65"/>
    </location>
</feature>
<sequence length="104" mass="11618">MATHLVQKPGESTWYVRMAVPAGVRHAFGGRTKLIKTTGTSNKAEAMDRRLPILAQWKAQIAAAKEQKLTAGDQWRPELADRGLTLEQKINARLLDAIKNRQKV</sequence>
<dbReference type="Proteomes" id="UP000325607">
    <property type="component" value="Unassembled WGS sequence"/>
</dbReference>
<accession>A0A5E6R8I3</accession>
<dbReference type="Pfam" id="PF20172">
    <property type="entry name" value="DUF6538"/>
    <property type="match status" value="1"/>
</dbReference>
<evidence type="ECO:0000259" key="1">
    <source>
        <dbReference type="Pfam" id="PF20172"/>
    </source>
</evidence>
<organism evidence="2 3">
    <name type="scientific">Pseudomonas fluorescens</name>
    <dbReference type="NCBI Taxonomy" id="294"/>
    <lineage>
        <taxon>Bacteria</taxon>
        <taxon>Pseudomonadati</taxon>
        <taxon>Pseudomonadota</taxon>
        <taxon>Gammaproteobacteria</taxon>
        <taxon>Pseudomonadales</taxon>
        <taxon>Pseudomonadaceae</taxon>
        <taxon>Pseudomonas</taxon>
    </lineage>
</organism>
<dbReference type="OrthoDB" id="9784724at2"/>
<protein>
    <recommendedName>
        <fullName evidence="1">DUF6538 domain-containing protein</fullName>
    </recommendedName>
</protein>
<dbReference type="AlphaFoldDB" id="A0A5E6R8I3"/>
<name>A0A5E6R8I3_PSEFL</name>
<evidence type="ECO:0000313" key="3">
    <source>
        <dbReference type="Proteomes" id="UP000325607"/>
    </source>
</evidence>
<dbReference type="RefSeq" id="WP_150579872.1">
    <property type="nucleotide sequence ID" value="NZ_CABVGX010000008.1"/>
</dbReference>
<evidence type="ECO:0000313" key="2">
    <source>
        <dbReference type="EMBL" id="VVM65094.1"/>
    </source>
</evidence>
<reference evidence="2 3" key="1">
    <citation type="submission" date="2019-09" db="EMBL/GenBank/DDBJ databases">
        <authorList>
            <person name="Chandra G."/>
            <person name="Truman W A."/>
        </authorList>
    </citation>
    <scope>NUCLEOTIDE SEQUENCE [LARGE SCALE GENOMIC DNA]</scope>
    <source>
        <strain evidence="2">PS645</strain>
    </source>
</reference>
<gene>
    <name evidence="2" type="ORF">PS645_01477</name>
</gene>
<dbReference type="InterPro" id="IPR046668">
    <property type="entry name" value="DUF6538"/>
</dbReference>
<dbReference type="EMBL" id="CABVGX010000008">
    <property type="protein sequence ID" value="VVM65094.1"/>
    <property type="molecule type" value="Genomic_DNA"/>
</dbReference>
<proteinExistence type="predicted"/>